<protein>
    <recommendedName>
        <fullName evidence="9">Oligosaccharyltransferase complex subunit</fullName>
    </recommendedName>
</protein>
<evidence type="ECO:0000256" key="5">
    <source>
        <dbReference type="ARBA" id="ARBA00023136"/>
    </source>
</evidence>
<keyword evidence="3 6" id="KW-0812">Transmembrane</keyword>
<proteinExistence type="inferred from homology"/>
<dbReference type="Pfam" id="PF04756">
    <property type="entry name" value="OST3_OST6"/>
    <property type="match status" value="1"/>
</dbReference>
<sequence>MPRLSSLEELRPSPRLICVLVLVSYFFVTAGIAYDIINEPPAVGGQTDPVTGAVKPMTFMPYRLNGQFILEGLSGGFFYTLGGVGIILLDLSRDKNQSVLFRNVYLALGLAITILSYLVCMVFIRIKMPGYMR</sequence>
<dbReference type="InterPro" id="IPR042416">
    <property type="entry name" value="OSTC"/>
</dbReference>
<reference evidence="7 8" key="1">
    <citation type="journal article" date="2023" name="IScience">
        <title>Expanded male sex-determining region conserved during the evolution of homothallism in the green alga Volvox.</title>
        <authorList>
            <person name="Yamamoto K."/>
            <person name="Matsuzaki R."/>
            <person name="Mahakham W."/>
            <person name="Heman W."/>
            <person name="Sekimoto H."/>
            <person name="Kawachi M."/>
            <person name="Minakuchi Y."/>
            <person name="Toyoda A."/>
            <person name="Nozaki H."/>
        </authorList>
    </citation>
    <scope>NUCLEOTIDE SEQUENCE [LARGE SCALE GENOMIC DNA]</scope>
    <source>
        <strain evidence="7 8">NIES-4468</strain>
    </source>
</reference>
<gene>
    <name evidence="7" type="ORF">VaNZ11_000305</name>
</gene>
<keyword evidence="5 6" id="KW-0472">Membrane</keyword>
<evidence type="ECO:0000313" key="8">
    <source>
        <dbReference type="Proteomes" id="UP001165090"/>
    </source>
</evidence>
<feature type="transmembrane region" description="Helical" evidence="6">
    <location>
        <begin position="68"/>
        <end position="91"/>
    </location>
</feature>
<dbReference type="InterPro" id="IPR021149">
    <property type="entry name" value="OligosaccharylTrfase_OST3/OST6"/>
</dbReference>
<comment type="similarity">
    <text evidence="2">Belongs to the OSTC family.</text>
</comment>
<accession>A0ABQ5RMZ1</accession>
<keyword evidence="8" id="KW-1185">Reference proteome</keyword>
<organism evidence="7 8">
    <name type="scientific">Volvox africanus</name>
    <dbReference type="NCBI Taxonomy" id="51714"/>
    <lineage>
        <taxon>Eukaryota</taxon>
        <taxon>Viridiplantae</taxon>
        <taxon>Chlorophyta</taxon>
        <taxon>core chlorophytes</taxon>
        <taxon>Chlorophyceae</taxon>
        <taxon>CS clade</taxon>
        <taxon>Chlamydomonadales</taxon>
        <taxon>Volvocaceae</taxon>
        <taxon>Volvox</taxon>
    </lineage>
</organism>
<evidence type="ECO:0000256" key="3">
    <source>
        <dbReference type="ARBA" id="ARBA00022692"/>
    </source>
</evidence>
<evidence type="ECO:0000313" key="7">
    <source>
        <dbReference type="EMBL" id="GLI58558.1"/>
    </source>
</evidence>
<evidence type="ECO:0000256" key="1">
    <source>
        <dbReference type="ARBA" id="ARBA00004141"/>
    </source>
</evidence>
<feature type="transmembrane region" description="Helical" evidence="6">
    <location>
        <begin position="16"/>
        <end position="37"/>
    </location>
</feature>
<comment type="subcellular location">
    <subcellularLocation>
        <location evidence="1">Membrane</location>
        <topology evidence="1">Multi-pass membrane protein</topology>
    </subcellularLocation>
</comment>
<dbReference type="PANTHER" id="PTHR13160">
    <property type="entry name" value="OLIGOSACCHARYLTRANSFERASE COMPLEX SUBUNIT OSTC"/>
    <property type="match status" value="1"/>
</dbReference>
<dbReference type="Proteomes" id="UP001165090">
    <property type="component" value="Unassembled WGS sequence"/>
</dbReference>
<name>A0ABQ5RMZ1_9CHLO</name>
<feature type="transmembrane region" description="Helical" evidence="6">
    <location>
        <begin position="103"/>
        <end position="126"/>
    </location>
</feature>
<dbReference type="PANTHER" id="PTHR13160:SF4">
    <property type="entry name" value="OLIGOSACCHARYLTRANSFERASE COMPLEX SUBUNIT OSTC"/>
    <property type="match status" value="1"/>
</dbReference>
<evidence type="ECO:0008006" key="9">
    <source>
        <dbReference type="Google" id="ProtNLM"/>
    </source>
</evidence>
<comment type="caution">
    <text evidence="7">The sequence shown here is derived from an EMBL/GenBank/DDBJ whole genome shotgun (WGS) entry which is preliminary data.</text>
</comment>
<keyword evidence="4 6" id="KW-1133">Transmembrane helix</keyword>
<dbReference type="EMBL" id="BSDZ01000003">
    <property type="protein sequence ID" value="GLI58558.1"/>
    <property type="molecule type" value="Genomic_DNA"/>
</dbReference>
<evidence type="ECO:0000256" key="4">
    <source>
        <dbReference type="ARBA" id="ARBA00022989"/>
    </source>
</evidence>
<evidence type="ECO:0000256" key="6">
    <source>
        <dbReference type="SAM" id="Phobius"/>
    </source>
</evidence>
<evidence type="ECO:0000256" key="2">
    <source>
        <dbReference type="ARBA" id="ARBA00009376"/>
    </source>
</evidence>